<dbReference type="AlphaFoldDB" id="A0A4S8MFY7"/>
<keyword evidence="1" id="KW-0812">Transmembrane</keyword>
<accession>A0A4S8MFY7</accession>
<keyword evidence="3" id="KW-1185">Reference proteome</keyword>
<feature type="transmembrane region" description="Helical" evidence="1">
    <location>
        <begin position="6"/>
        <end position="26"/>
    </location>
</feature>
<reference evidence="2 3" key="1">
    <citation type="journal article" date="2019" name="Nat. Ecol. Evol.">
        <title>Megaphylogeny resolves global patterns of mushroom evolution.</title>
        <authorList>
            <person name="Varga T."/>
            <person name="Krizsan K."/>
            <person name="Foldi C."/>
            <person name="Dima B."/>
            <person name="Sanchez-Garcia M."/>
            <person name="Sanchez-Ramirez S."/>
            <person name="Szollosi G.J."/>
            <person name="Szarkandi J.G."/>
            <person name="Papp V."/>
            <person name="Albert L."/>
            <person name="Andreopoulos W."/>
            <person name="Angelini C."/>
            <person name="Antonin V."/>
            <person name="Barry K.W."/>
            <person name="Bougher N.L."/>
            <person name="Buchanan P."/>
            <person name="Buyck B."/>
            <person name="Bense V."/>
            <person name="Catcheside P."/>
            <person name="Chovatia M."/>
            <person name="Cooper J."/>
            <person name="Damon W."/>
            <person name="Desjardin D."/>
            <person name="Finy P."/>
            <person name="Geml J."/>
            <person name="Haridas S."/>
            <person name="Hughes K."/>
            <person name="Justo A."/>
            <person name="Karasinski D."/>
            <person name="Kautmanova I."/>
            <person name="Kiss B."/>
            <person name="Kocsube S."/>
            <person name="Kotiranta H."/>
            <person name="LaButti K.M."/>
            <person name="Lechner B.E."/>
            <person name="Liimatainen K."/>
            <person name="Lipzen A."/>
            <person name="Lukacs Z."/>
            <person name="Mihaltcheva S."/>
            <person name="Morgado L.N."/>
            <person name="Niskanen T."/>
            <person name="Noordeloos M.E."/>
            <person name="Ohm R.A."/>
            <person name="Ortiz-Santana B."/>
            <person name="Ovrebo C."/>
            <person name="Racz N."/>
            <person name="Riley R."/>
            <person name="Savchenko A."/>
            <person name="Shiryaev A."/>
            <person name="Soop K."/>
            <person name="Spirin V."/>
            <person name="Szebenyi C."/>
            <person name="Tomsovsky M."/>
            <person name="Tulloss R.E."/>
            <person name="Uehling J."/>
            <person name="Grigoriev I.V."/>
            <person name="Vagvolgyi C."/>
            <person name="Papp T."/>
            <person name="Martin F.M."/>
            <person name="Miettinen O."/>
            <person name="Hibbett D.S."/>
            <person name="Nagy L.G."/>
        </authorList>
    </citation>
    <scope>NUCLEOTIDE SEQUENCE [LARGE SCALE GENOMIC DNA]</scope>
    <source>
        <strain evidence="2 3">CBS 962.96</strain>
    </source>
</reference>
<evidence type="ECO:0000256" key="1">
    <source>
        <dbReference type="SAM" id="Phobius"/>
    </source>
</evidence>
<feature type="transmembrane region" description="Helical" evidence="1">
    <location>
        <begin position="82"/>
        <end position="100"/>
    </location>
</feature>
<name>A0A4S8MFY7_DENBC</name>
<protein>
    <submittedName>
        <fullName evidence="2">Uncharacterized protein</fullName>
    </submittedName>
</protein>
<gene>
    <name evidence="2" type="ORF">K435DRAFT_396369</name>
</gene>
<organism evidence="2 3">
    <name type="scientific">Dendrothele bispora (strain CBS 962.96)</name>
    <dbReference type="NCBI Taxonomy" id="1314807"/>
    <lineage>
        <taxon>Eukaryota</taxon>
        <taxon>Fungi</taxon>
        <taxon>Dikarya</taxon>
        <taxon>Basidiomycota</taxon>
        <taxon>Agaricomycotina</taxon>
        <taxon>Agaricomycetes</taxon>
        <taxon>Agaricomycetidae</taxon>
        <taxon>Agaricales</taxon>
        <taxon>Agaricales incertae sedis</taxon>
        <taxon>Dendrothele</taxon>
    </lineage>
</organism>
<keyword evidence="1" id="KW-1133">Transmembrane helix</keyword>
<proteinExistence type="predicted"/>
<dbReference type="EMBL" id="ML179088">
    <property type="protein sequence ID" value="THV01527.1"/>
    <property type="molecule type" value="Genomic_DNA"/>
</dbReference>
<evidence type="ECO:0000313" key="3">
    <source>
        <dbReference type="Proteomes" id="UP000297245"/>
    </source>
</evidence>
<sequence>MMCFSSNLEFVHVVLVVVVIVACVELEKRLALAVLDDPYITTSSRYVVSLPSLAVPMGMIVREFELLLELKGSPKGHAPWRMTVVELLASVMACFILLLYTHCREL</sequence>
<dbReference type="Proteomes" id="UP000297245">
    <property type="component" value="Unassembled WGS sequence"/>
</dbReference>
<keyword evidence="1" id="KW-0472">Membrane</keyword>
<evidence type="ECO:0000313" key="2">
    <source>
        <dbReference type="EMBL" id="THV01527.1"/>
    </source>
</evidence>